<dbReference type="PATRIC" id="fig|1297742.4.peg.5339"/>
<reference evidence="1 2" key="1">
    <citation type="journal article" date="2016" name="PLoS ONE">
        <title>Complete Genome Sequence and Comparative Genomics of a Novel Myxobacterium Myxococcus hansupus.</title>
        <authorList>
            <person name="Sharma G."/>
            <person name="Narwani T."/>
            <person name="Subramanian S."/>
        </authorList>
    </citation>
    <scope>NUCLEOTIDE SEQUENCE [LARGE SCALE GENOMIC DNA]</scope>
    <source>
        <strain evidence="2">mixupus</strain>
    </source>
</reference>
<evidence type="ECO:0000313" key="1">
    <source>
        <dbReference type="EMBL" id="AKQ68344.1"/>
    </source>
</evidence>
<dbReference type="EMBL" id="CP012109">
    <property type="protein sequence ID" value="AKQ68344.1"/>
    <property type="molecule type" value="Genomic_DNA"/>
</dbReference>
<dbReference type="Proteomes" id="UP000009026">
    <property type="component" value="Chromosome"/>
</dbReference>
<evidence type="ECO:0000313" key="2">
    <source>
        <dbReference type="Proteomes" id="UP000009026"/>
    </source>
</evidence>
<dbReference type="AlphaFoldDB" id="A0A0H4WZU3"/>
<accession>A0A0H4WZU3</accession>
<dbReference type="KEGG" id="mym:A176_005256"/>
<dbReference type="STRING" id="1297742.A176_005256"/>
<dbReference type="OrthoDB" id="8067606at2"/>
<keyword evidence="2" id="KW-1185">Reference proteome</keyword>
<dbReference type="RefSeq" id="WP_002633137.1">
    <property type="nucleotide sequence ID" value="NZ_CP012109.1"/>
</dbReference>
<name>A0A0H4WZU3_9BACT</name>
<gene>
    <name evidence="1" type="ORF">A176_005256</name>
</gene>
<sequence length="214" mass="22729">MLAKPKLVIDVKSSITINAAPVNISTNESTGINQTLDGYMILTIQNLSSSKATVLYSSGGSTPQQVEIEGGDNAPQIIINNWGANNLSVTNLSNRDETEVAVGLYGLGTPTESLPAGESVELKQYTSAGAKTPAKFAALQLAAGASSETTLFFVFSVGKPVAYALNVNDPDYFPGYITSASNQTRITNNWQGRDLFVINVSTHVEPGRVRFDPL</sequence>
<organism evidence="1 2">
    <name type="scientific">Pseudomyxococcus hansupus</name>
    <dbReference type="NCBI Taxonomy" id="1297742"/>
    <lineage>
        <taxon>Bacteria</taxon>
        <taxon>Pseudomonadati</taxon>
        <taxon>Myxococcota</taxon>
        <taxon>Myxococcia</taxon>
        <taxon>Myxococcales</taxon>
        <taxon>Cystobacterineae</taxon>
        <taxon>Myxococcaceae</taxon>
        <taxon>Pseudomyxococcus</taxon>
    </lineage>
</organism>
<proteinExistence type="predicted"/>
<protein>
    <submittedName>
        <fullName evidence="1">Uncharacterized protein</fullName>
    </submittedName>
</protein>